<proteinExistence type="predicted"/>
<accession>A0ACB9P4Z1</accession>
<protein>
    <submittedName>
        <fullName evidence="1">Uncharacterized protein</fullName>
    </submittedName>
</protein>
<comment type="caution">
    <text evidence="1">The sequence shown here is derived from an EMBL/GenBank/DDBJ whole genome shotgun (WGS) entry which is preliminary data.</text>
</comment>
<dbReference type="EMBL" id="CM039430">
    <property type="protein sequence ID" value="KAI4343793.1"/>
    <property type="molecule type" value="Genomic_DNA"/>
</dbReference>
<reference evidence="1 2" key="1">
    <citation type="journal article" date="2022" name="DNA Res.">
        <title>Chromosomal-level genome assembly of the orchid tree Bauhinia variegata (Leguminosae; Cercidoideae) supports the allotetraploid origin hypothesis of Bauhinia.</title>
        <authorList>
            <person name="Zhong Y."/>
            <person name="Chen Y."/>
            <person name="Zheng D."/>
            <person name="Pang J."/>
            <person name="Liu Y."/>
            <person name="Luo S."/>
            <person name="Meng S."/>
            <person name="Qian L."/>
            <person name="Wei D."/>
            <person name="Dai S."/>
            <person name="Zhou R."/>
        </authorList>
    </citation>
    <scope>NUCLEOTIDE SEQUENCE [LARGE SCALE GENOMIC DNA]</scope>
    <source>
        <strain evidence="1">BV-YZ2020</strain>
    </source>
</reference>
<sequence>MSVSGDAVAKAIAATAAAMLFIAGVFFYLFHRFAIARCRQRHKVGASFLREAGVRRQDIKKFTDYVKGLIVEENGIDILYTMETESKQLKTIYPNSRLNPSYEDDAEEKRIDVTVEGCKRSMPQETLISEAPGVIAHVDLVKPVSQLPILPFSVSASVPTAKALPQTPQLPPPPPTAPLPQPSSVILEKKTQPLPPAPPPPPPPPPSPPRKEVPRAPPPPPSKGIGPISPLKPPLAPKEKSNFKNTRGATAGESSRENDSGQTKLKPLHWDKVVATIDESTVWDQINDGSFRFDNRLMETLFGYSASDEHHIRDKRISTSTRSNSNQPAQIFILEANKSQNTAIVLKSLAISRREILDALLDGQGLSADTLEKLTKIAPTQEEAAKILQFKGSPDKLADAESFLYYILKEVPTAFTRLKAMLFRSNYDCEVLQLKAYLKTLELGCKELRTSGLFLKLLEAILKAGNRMNAGTSRGNAQGFNLSALRKLSDVKSTDGKTNLLHFIVEQVAQSEGKRKAIYQNHNLHRSKNYGSNSDSLTQQERDTEYQMLGLTVLGSLSNELSQVKRAASIDYHSFINMYSTLDAHVTEIQQIITHCGNGERGEFFKEMKGFLEECEDELKEVSEEKTRIMELVKRTNEYYLAGMYKHHMSNPFQLFLIVKDFADMVDQECTVLRKKLEKKNVGVEAASIPPFSPSNKASLRFPNFEIHYLSNMAQTASFTQSDDDF</sequence>
<organism evidence="1 2">
    <name type="scientific">Bauhinia variegata</name>
    <name type="common">Purple orchid tree</name>
    <name type="synonym">Phanera variegata</name>
    <dbReference type="NCBI Taxonomy" id="167791"/>
    <lineage>
        <taxon>Eukaryota</taxon>
        <taxon>Viridiplantae</taxon>
        <taxon>Streptophyta</taxon>
        <taxon>Embryophyta</taxon>
        <taxon>Tracheophyta</taxon>
        <taxon>Spermatophyta</taxon>
        <taxon>Magnoliopsida</taxon>
        <taxon>eudicotyledons</taxon>
        <taxon>Gunneridae</taxon>
        <taxon>Pentapetalae</taxon>
        <taxon>rosids</taxon>
        <taxon>fabids</taxon>
        <taxon>Fabales</taxon>
        <taxon>Fabaceae</taxon>
        <taxon>Cercidoideae</taxon>
        <taxon>Cercideae</taxon>
        <taxon>Bauhiniinae</taxon>
        <taxon>Bauhinia</taxon>
    </lineage>
</organism>
<name>A0ACB9P4Z1_BAUVA</name>
<evidence type="ECO:0000313" key="1">
    <source>
        <dbReference type="EMBL" id="KAI4343793.1"/>
    </source>
</evidence>
<gene>
    <name evidence="1" type="ORF">L6164_011102</name>
</gene>
<evidence type="ECO:0000313" key="2">
    <source>
        <dbReference type="Proteomes" id="UP000828941"/>
    </source>
</evidence>
<keyword evidence="2" id="KW-1185">Reference proteome</keyword>
<dbReference type="Proteomes" id="UP000828941">
    <property type="component" value="Chromosome 5"/>
</dbReference>